<comment type="caution">
    <text evidence="1">The sequence shown here is derived from an EMBL/GenBank/DDBJ whole genome shotgun (WGS) entry which is preliminary data.</text>
</comment>
<dbReference type="InterPro" id="IPR052050">
    <property type="entry name" value="SecEffector_AnkRepeat"/>
</dbReference>
<dbReference type="PANTHER" id="PTHR46586:SF3">
    <property type="entry name" value="ANKYRIN REPEAT-CONTAINING PROTEIN"/>
    <property type="match status" value="1"/>
</dbReference>
<dbReference type="PANTHER" id="PTHR46586">
    <property type="entry name" value="ANKYRIN REPEAT-CONTAINING PROTEIN"/>
    <property type="match status" value="1"/>
</dbReference>
<dbReference type="Gene3D" id="1.25.40.20">
    <property type="entry name" value="Ankyrin repeat-containing domain"/>
    <property type="match status" value="1"/>
</dbReference>
<dbReference type="Proteomes" id="UP000441208">
    <property type="component" value="Unassembled WGS sequence"/>
</dbReference>
<dbReference type="SUPFAM" id="SSF48403">
    <property type="entry name" value="Ankyrin repeat"/>
    <property type="match status" value="1"/>
</dbReference>
<reference evidence="1 2" key="1">
    <citation type="submission" date="2018-08" db="EMBL/GenBank/DDBJ databases">
        <title>Genomic investigation of the strawberry pathogen Phytophthora fragariae indicates pathogenicity is determined by transcriptional variation in three key races.</title>
        <authorList>
            <person name="Adams T.M."/>
            <person name="Armitage A.D."/>
            <person name="Sobczyk M.K."/>
            <person name="Bates H.J."/>
            <person name="Dunwell J.M."/>
            <person name="Nellist C.F."/>
            <person name="Harrison R.J."/>
        </authorList>
    </citation>
    <scope>NUCLEOTIDE SEQUENCE [LARGE SCALE GENOMIC DNA]</scope>
    <source>
        <strain evidence="1 2">NOV-71</strain>
    </source>
</reference>
<dbReference type="EMBL" id="QXFZ01000465">
    <property type="protein sequence ID" value="KAE9115344.1"/>
    <property type="molecule type" value="Genomic_DNA"/>
</dbReference>
<sequence>MLTIVKVALRHHQVNAALEQSTRAISNFLGPSPFLSLSDACKFGSIALLEWIWDASCTRAVDRTPGWSLTNFLRSDPHYHNWQFAKSLEAAASRGDVRMMEWIFAHFSGCEAPEAVAERAKENGYLRVLCCLMAHRSPPRGQSGDPFGQGEGTVRIRTTNLLSAAAIKKATENGQLVEYLSAGLPLEKYARGVAIKHALRLGDFHFAQQLLPSGGCLLDYAAGCPRVEMIEWMLDCGYLRRDEELAASTLPELARTGRLDLAQQVVLLHSPLRHASRNWSTLWVRALYEAGTCGHILMLQWLAEHHEGTEALGELSKETSTRDLFSVAAERGHVETMDYLYNLGFACDFDNAMVAAVEGGQASSVKWLLSNHTYGVKSIKTMRVIDRGAEHGHLEVLKMFNELSSYECADAKRRRVGVSDSWWTIVVDPMYFAAKGGHLEVLKWFQVNRMQKCDTDTMDTAAMYGHLEVVKWLHLNRSEGCTRDAMNAHGHLEVVQWLYLNYSESTACSFAMYDAAAFGHLQIVKWLYENCPSPFSRKAIDRAVRSGHLRVASWLQQRFPEYRVGDDLESHKELVSVGGSWNSANALEVLLWLHSRDDYELRPWFLKALRDRLSDRWNDPDLMVHITNWLDEHYPDSP</sequence>
<dbReference type="AlphaFoldDB" id="A0A6A3SH16"/>
<dbReference type="InterPro" id="IPR002110">
    <property type="entry name" value="Ankyrin_rpt"/>
</dbReference>
<proteinExistence type="predicted"/>
<protein>
    <recommendedName>
        <fullName evidence="3">Ankyrin repeat-containing domain</fullName>
    </recommendedName>
</protein>
<name>A0A6A3SH16_9STRA</name>
<evidence type="ECO:0000313" key="2">
    <source>
        <dbReference type="Proteomes" id="UP000441208"/>
    </source>
</evidence>
<dbReference type="InterPro" id="IPR036770">
    <property type="entry name" value="Ankyrin_rpt-contain_sf"/>
</dbReference>
<evidence type="ECO:0008006" key="3">
    <source>
        <dbReference type="Google" id="ProtNLM"/>
    </source>
</evidence>
<accession>A0A6A3SH16</accession>
<organism evidence="1 2">
    <name type="scientific">Phytophthora fragariae</name>
    <dbReference type="NCBI Taxonomy" id="53985"/>
    <lineage>
        <taxon>Eukaryota</taxon>
        <taxon>Sar</taxon>
        <taxon>Stramenopiles</taxon>
        <taxon>Oomycota</taxon>
        <taxon>Peronosporomycetes</taxon>
        <taxon>Peronosporales</taxon>
        <taxon>Peronosporaceae</taxon>
        <taxon>Phytophthora</taxon>
    </lineage>
</organism>
<gene>
    <name evidence="1" type="ORF">PF007_g10055</name>
</gene>
<dbReference type="Pfam" id="PF13637">
    <property type="entry name" value="Ank_4"/>
    <property type="match status" value="1"/>
</dbReference>
<evidence type="ECO:0000313" key="1">
    <source>
        <dbReference type="EMBL" id="KAE9115344.1"/>
    </source>
</evidence>